<sequence>MVDAIRTYADYETFARRWHSETLTDHEVTLETARQRGLISERDTHRLWELLGLLNEDDVFIQLPEWLVNEKTDDVQVRLATTFVGSISRETEDAVLFKDSSPGRHLVQIAHKIRSLEHGVENAAVDSDRRERLRDMLQEEYQRFEKRDDAPYLADEWLPKSQLTAVVRRGE</sequence>
<comment type="caution">
    <text evidence="1">The sequence shown here is derived from an EMBL/GenBank/DDBJ whole genome shotgun (WGS) entry which is preliminary data.</text>
</comment>
<evidence type="ECO:0000313" key="5">
    <source>
        <dbReference type="Proteomes" id="UP000326302"/>
    </source>
</evidence>
<evidence type="ECO:0000313" key="1">
    <source>
        <dbReference type="EMBL" id="KAB7513969.1"/>
    </source>
</evidence>
<accession>A0A5N5U7A9</accession>
<dbReference type="Proteomes" id="UP000326302">
    <property type="component" value="Unassembled WGS sequence"/>
</dbReference>
<protein>
    <submittedName>
        <fullName evidence="1">Uncharacterized protein</fullName>
    </submittedName>
</protein>
<gene>
    <name evidence="1" type="ORF">DM867_09290</name>
    <name evidence="2" type="ORF">DMP03_10930</name>
    <name evidence="3" type="ORF">DP108_05985</name>
</gene>
<dbReference type="OrthoDB" id="196065at2157"/>
<accession>A0A5N5UIY6</accession>
<name>A0A5N5U672_9EURY</name>
<dbReference type="RefSeq" id="WP_152120697.1">
    <property type="nucleotide sequence ID" value="NZ_QJOW01000004.1"/>
</dbReference>
<dbReference type="EMBL" id="QMDY01000003">
    <property type="protein sequence ID" value="KAB7518719.1"/>
    <property type="molecule type" value="Genomic_DNA"/>
</dbReference>
<dbReference type="Proteomes" id="UP000326207">
    <property type="component" value="Unassembled WGS sequence"/>
</dbReference>
<dbReference type="Proteomes" id="UP000326865">
    <property type="component" value="Unassembled WGS sequence"/>
</dbReference>
<keyword evidence="6" id="KW-1185">Reference proteome</keyword>
<evidence type="ECO:0000313" key="6">
    <source>
        <dbReference type="Proteomes" id="UP000326865"/>
    </source>
</evidence>
<dbReference type="AlphaFoldDB" id="A0A5N5U672"/>
<evidence type="ECO:0000313" key="2">
    <source>
        <dbReference type="EMBL" id="KAB7514368.1"/>
    </source>
</evidence>
<evidence type="ECO:0000313" key="3">
    <source>
        <dbReference type="EMBL" id="KAB7518719.1"/>
    </source>
</evidence>
<reference evidence="4 5" key="1">
    <citation type="submission" date="2019-10" db="EMBL/GenBank/DDBJ databases">
        <title>Unraveling microbial dark matter from salterns through culturing: the case of the genus Halosegnis.</title>
        <authorList>
            <person name="Duran-Viseras A."/>
            <person name="Andrei A.-S."/>
            <person name="Vera-Gargallo B."/>
            <person name="Ghai R."/>
            <person name="Sanchez-Porro C."/>
            <person name="Ventosa A."/>
        </authorList>
    </citation>
    <scope>NUCLEOTIDE SEQUENCE [LARGE SCALE GENOMIC DNA]</scope>
    <source>
        <strain evidence="2 5">F17-44</strain>
        <strain evidence="1 6">F18-79</strain>
        <strain evidence="3 4">F19-13</strain>
    </source>
</reference>
<proteinExistence type="predicted"/>
<accession>A0A5N5U672</accession>
<dbReference type="EMBL" id="QKKZ01000003">
    <property type="protein sequence ID" value="KAB7513969.1"/>
    <property type="molecule type" value="Genomic_DNA"/>
</dbReference>
<dbReference type="EMBL" id="QJOW01000004">
    <property type="protein sequence ID" value="KAB7514368.1"/>
    <property type="molecule type" value="Genomic_DNA"/>
</dbReference>
<organism evidence="1 6">
    <name type="scientific">Halosegnis rubeus</name>
    <dbReference type="NCBI Taxonomy" id="2212850"/>
    <lineage>
        <taxon>Archaea</taxon>
        <taxon>Methanobacteriati</taxon>
        <taxon>Methanobacteriota</taxon>
        <taxon>Stenosarchaea group</taxon>
        <taxon>Halobacteria</taxon>
        <taxon>Halobacteriales</taxon>
        <taxon>Natronomonadaceae</taxon>
        <taxon>Halosegnis</taxon>
    </lineage>
</organism>
<evidence type="ECO:0000313" key="4">
    <source>
        <dbReference type="Proteomes" id="UP000326207"/>
    </source>
</evidence>